<dbReference type="Pfam" id="PF12796">
    <property type="entry name" value="Ank_2"/>
    <property type="match status" value="1"/>
</dbReference>
<organism evidence="8 9">
    <name type="scientific">Caenorhabditis bovis</name>
    <dbReference type="NCBI Taxonomy" id="2654633"/>
    <lineage>
        <taxon>Eukaryota</taxon>
        <taxon>Metazoa</taxon>
        <taxon>Ecdysozoa</taxon>
        <taxon>Nematoda</taxon>
        <taxon>Chromadorea</taxon>
        <taxon>Rhabditida</taxon>
        <taxon>Rhabditina</taxon>
        <taxon>Rhabditomorpha</taxon>
        <taxon>Rhabditoidea</taxon>
        <taxon>Rhabditidae</taxon>
        <taxon>Peloderinae</taxon>
        <taxon>Caenorhabditis</taxon>
    </lineage>
</organism>
<dbReference type="EMBL" id="CADEPM010000005">
    <property type="protein sequence ID" value="CAB3406927.1"/>
    <property type="molecule type" value="Genomic_DNA"/>
</dbReference>
<feature type="region of interest" description="Disordered" evidence="6">
    <location>
        <begin position="462"/>
        <end position="491"/>
    </location>
</feature>
<evidence type="ECO:0000256" key="3">
    <source>
        <dbReference type="ARBA" id="ARBA00023043"/>
    </source>
</evidence>
<evidence type="ECO:0000256" key="6">
    <source>
        <dbReference type="SAM" id="MobiDB-lite"/>
    </source>
</evidence>
<evidence type="ECO:0000256" key="2">
    <source>
        <dbReference type="ARBA" id="ARBA00022618"/>
    </source>
</evidence>
<name>A0A8S1F010_9PELO</name>
<dbReference type="Proteomes" id="UP000494206">
    <property type="component" value="Unassembled WGS sequence"/>
</dbReference>
<dbReference type="PROSITE" id="PS50297">
    <property type="entry name" value="ANK_REP_REGION"/>
    <property type="match status" value="1"/>
</dbReference>
<comment type="caution">
    <text evidence="8">The sequence shown here is derived from an EMBL/GenBank/DDBJ whole genome shotgun (WGS) entry which is preliminary data.</text>
</comment>
<keyword evidence="9" id="KW-1185">Reference proteome</keyword>
<keyword evidence="3 5" id="KW-0040">ANK repeat</keyword>
<evidence type="ECO:0000259" key="7">
    <source>
        <dbReference type="Pfam" id="PF24567"/>
    </source>
</evidence>
<dbReference type="PROSITE" id="PS50088">
    <property type="entry name" value="ANK_REPEAT"/>
    <property type="match status" value="1"/>
</dbReference>
<keyword evidence="4" id="KW-0131">Cell cycle</keyword>
<reference evidence="8 9" key="1">
    <citation type="submission" date="2020-04" db="EMBL/GenBank/DDBJ databases">
        <authorList>
            <person name="Laetsch R D."/>
            <person name="Stevens L."/>
            <person name="Kumar S."/>
            <person name="Blaxter L. M."/>
        </authorList>
    </citation>
    <scope>NUCLEOTIDE SEQUENCE [LARGE SCALE GENOMIC DNA]</scope>
</reference>
<dbReference type="Gene3D" id="1.25.40.20">
    <property type="entry name" value="Ankyrin repeat-containing domain"/>
    <property type="match status" value="1"/>
</dbReference>
<dbReference type="InterPro" id="IPR056237">
    <property type="entry name" value="ANKLE2_3rd"/>
</dbReference>
<dbReference type="SUPFAM" id="SSF48403">
    <property type="entry name" value="Ankyrin repeat"/>
    <property type="match status" value="1"/>
</dbReference>
<evidence type="ECO:0000256" key="4">
    <source>
        <dbReference type="ARBA" id="ARBA00023306"/>
    </source>
</evidence>
<evidence type="ECO:0000256" key="1">
    <source>
        <dbReference type="ARBA" id="ARBA00007597"/>
    </source>
</evidence>
<dbReference type="PANTHER" id="PTHR12349:SF4">
    <property type="entry name" value="ANKYRIN REPEAT AND LEM DOMAIN-CONTAINING PROTEIN 2"/>
    <property type="match status" value="1"/>
</dbReference>
<dbReference type="GO" id="GO:0051721">
    <property type="term" value="F:protein phosphatase 2A binding"/>
    <property type="evidence" value="ECO:0007669"/>
    <property type="project" value="TreeGrafter"/>
</dbReference>
<feature type="domain" description="ANKLE2 third alpha/beta" evidence="7">
    <location>
        <begin position="283"/>
        <end position="344"/>
    </location>
</feature>
<protein>
    <recommendedName>
        <fullName evidence="7">ANKLE2 third alpha/beta domain-containing protein</fullName>
    </recommendedName>
</protein>
<accession>A0A8S1F010</accession>
<dbReference type="GO" id="GO:0005783">
    <property type="term" value="C:endoplasmic reticulum"/>
    <property type="evidence" value="ECO:0007669"/>
    <property type="project" value="TreeGrafter"/>
</dbReference>
<feature type="repeat" description="ANK" evidence="5">
    <location>
        <begin position="200"/>
        <end position="225"/>
    </location>
</feature>
<sequence>MSEDPHIDDQEPVYIAVCEADLAKSPRELYKSIKEVSKFVNSPEGKSYGARFKKFGTPREALNFLDSGLSLTPKRSENAPATPINEPTSPFSSVTRYQLTEFKKYVDKGDMDGFLRLVESNPRYLVNTGGDVASILMEGFRYNALHIAAKSGQAKIVRKLLDLIHDTEFLTRLYGTGVEDVLLRQTNLLYSYLNTPDKGKGDTPLHFAANFGKVEVVRELVKEAALNRDLRNNDGKTALDLKCLRYNEPDIKDVQKEIELAITGFYVILSRNSDDSAIIVVTRNVSTNLRVCAVAGPFSSEKEAEEFRTKWMVVGKELKRSDFEKGYERVGRILSEESKVGWRESWRFLDDPNLIDLTNEGDLMKIDEFLAKRRRQDVADSTINNATERHHIGDFRRNQAPIARILNFDELDGKGDEDAPESGTAYSEGDDDIFYDTLTFPEGEDADDSLLGLAEKFAGLSVMSPPRRQNEVEEEEEEDSFETPPSTPPPVFVMDEEPCKIDNDLYEVLSKIPVETLSKFPMIAQYVKKVGKLDDSVRCKWPGIDSPYRSKFRKRL</sequence>
<feature type="region of interest" description="Disordered" evidence="6">
    <location>
        <begin position="411"/>
        <end position="430"/>
    </location>
</feature>
<gene>
    <name evidence="8" type="ORF">CBOVIS_LOCUS8927</name>
</gene>
<dbReference type="PANTHER" id="PTHR12349">
    <property type="entry name" value="ANKYRIN REPEAT AND LEM DOMAIN-CONTAINING PROTEIN 2"/>
    <property type="match status" value="1"/>
</dbReference>
<dbReference type="InterPro" id="IPR002110">
    <property type="entry name" value="Ankyrin_rpt"/>
</dbReference>
<dbReference type="SMART" id="SM00248">
    <property type="entry name" value="ANK"/>
    <property type="match status" value="2"/>
</dbReference>
<dbReference type="GO" id="GO:0051301">
    <property type="term" value="P:cell division"/>
    <property type="evidence" value="ECO:0007669"/>
    <property type="project" value="UniProtKB-KW"/>
</dbReference>
<dbReference type="OrthoDB" id="7446186at2759"/>
<evidence type="ECO:0000256" key="5">
    <source>
        <dbReference type="PROSITE-ProRule" id="PRU00023"/>
    </source>
</evidence>
<comment type="similarity">
    <text evidence="1">Belongs to the ANKLE2 family.</text>
</comment>
<evidence type="ECO:0000313" key="9">
    <source>
        <dbReference type="Proteomes" id="UP000494206"/>
    </source>
</evidence>
<feature type="compositionally biased region" description="Acidic residues" evidence="6">
    <location>
        <begin position="472"/>
        <end position="481"/>
    </location>
</feature>
<dbReference type="Pfam" id="PF24567">
    <property type="entry name" value="ANKLE2_3rd"/>
    <property type="match status" value="1"/>
</dbReference>
<dbReference type="AlphaFoldDB" id="A0A8S1F010"/>
<dbReference type="InterPro" id="IPR036770">
    <property type="entry name" value="Ankyrin_rpt-contain_sf"/>
</dbReference>
<keyword evidence="2" id="KW-0132">Cell division</keyword>
<evidence type="ECO:0000313" key="8">
    <source>
        <dbReference type="EMBL" id="CAB3406927.1"/>
    </source>
</evidence>
<proteinExistence type="inferred from homology"/>